<dbReference type="PANTHER" id="PTHR24559">
    <property type="entry name" value="TRANSPOSON TY3-I GAG-POL POLYPROTEIN"/>
    <property type="match status" value="1"/>
</dbReference>
<proteinExistence type="predicted"/>
<feature type="compositionally biased region" description="Basic and acidic residues" evidence="1">
    <location>
        <begin position="31"/>
        <end position="47"/>
    </location>
</feature>
<name>A0AAW2RH29_SESRA</name>
<dbReference type="EMBL" id="JACGWJ010000013">
    <property type="protein sequence ID" value="KAL0379319.1"/>
    <property type="molecule type" value="Genomic_DNA"/>
</dbReference>
<reference evidence="2" key="1">
    <citation type="submission" date="2020-06" db="EMBL/GenBank/DDBJ databases">
        <authorList>
            <person name="Li T."/>
            <person name="Hu X."/>
            <person name="Zhang T."/>
            <person name="Song X."/>
            <person name="Zhang H."/>
            <person name="Dai N."/>
            <person name="Sheng W."/>
            <person name="Hou X."/>
            <person name="Wei L."/>
        </authorList>
    </citation>
    <scope>NUCLEOTIDE SEQUENCE</scope>
    <source>
        <strain evidence="2">G02</strain>
        <tissue evidence="2">Leaf</tissue>
    </source>
</reference>
<protein>
    <recommendedName>
        <fullName evidence="3">Transposon Ty3-I Gag-Pol polyprotein</fullName>
    </recommendedName>
</protein>
<feature type="region of interest" description="Disordered" evidence="1">
    <location>
        <begin position="31"/>
        <end position="71"/>
    </location>
</feature>
<comment type="caution">
    <text evidence="2">The sequence shown here is derived from an EMBL/GenBank/DDBJ whole genome shotgun (WGS) entry which is preliminary data.</text>
</comment>
<dbReference type="InterPro" id="IPR043502">
    <property type="entry name" value="DNA/RNA_pol_sf"/>
</dbReference>
<evidence type="ECO:0008006" key="3">
    <source>
        <dbReference type="Google" id="ProtNLM"/>
    </source>
</evidence>
<dbReference type="PANTHER" id="PTHR24559:SF444">
    <property type="entry name" value="REVERSE TRANSCRIPTASE DOMAIN-CONTAINING PROTEIN"/>
    <property type="match status" value="1"/>
</dbReference>
<dbReference type="InterPro" id="IPR053134">
    <property type="entry name" value="RNA-dir_DNA_polymerase"/>
</dbReference>
<dbReference type="SUPFAM" id="SSF56672">
    <property type="entry name" value="DNA/RNA polymerases"/>
    <property type="match status" value="1"/>
</dbReference>
<evidence type="ECO:0000256" key="1">
    <source>
        <dbReference type="SAM" id="MobiDB-lite"/>
    </source>
</evidence>
<evidence type="ECO:0000313" key="2">
    <source>
        <dbReference type="EMBL" id="KAL0379319.1"/>
    </source>
</evidence>
<accession>A0AAW2RH29</accession>
<reference evidence="2" key="2">
    <citation type="journal article" date="2024" name="Plant">
        <title>Genomic evolution and insights into agronomic trait innovations of Sesamum species.</title>
        <authorList>
            <person name="Miao H."/>
            <person name="Wang L."/>
            <person name="Qu L."/>
            <person name="Liu H."/>
            <person name="Sun Y."/>
            <person name="Le M."/>
            <person name="Wang Q."/>
            <person name="Wei S."/>
            <person name="Zheng Y."/>
            <person name="Lin W."/>
            <person name="Duan Y."/>
            <person name="Cao H."/>
            <person name="Xiong S."/>
            <person name="Wang X."/>
            <person name="Wei L."/>
            <person name="Li C."/>
            <person name="Ma Q."/>
            <person name="Ju M."/>
            <person name="Zhao R."/>
            <person name="Li G."/>
            <person name="Mu C."/>
            <person name="Tian Q."/>
            <person name="Mei H."/>
            <person name="Zhang T."/>
            <person name="Gao T."/>
            <person name="Zhang H."/>
        </authorList>
    </citation>
    <scope>NUCLEOTIDE SEQUENCE</scope>
    <source>
        <strain evidence="2">G02</strain>
    </source>
</reference>
<feature type="region of interest" description="Disordered" evidence="1">
    <location>
        <begin position="179"/>
        <end position="209"/>
    </location>
</feature>
<dbReference type="Gene3D" id="3.10.10.10">
    <property type="entry name" value="HIV Type 1 Reverse Transcriptase, subunit A, domain 1"/>
    <property type="match status" value="1"/>
</dbReference>
<dbReference type="AlphaFoldDB" id="A0AAW2RH29"/>
<feature type="compositionally biased region" description="Polar residues" evidence="1">
    <location>
        <begin position="60"/>
        <end position="69"/>
    </location>
</feature>
<gene>
    <name evidence="2" type="ORF">Sradi_3237400</name>
</gene>
<sequence length="369" mass="41477">MEECRHLKSEIERLIQNRYLQEYVCWEKARGTGPYQKKEGDKPREVRASSPERSSKEGAKQTSGSNGENNDIFRKGVIRMIAGEPLGGDSHQARKSQVREAHQISIKEVLDIETMEDAPIIQFGLAERSGPQTIHNDALVITVILANYEVGRIFIDSGSSADMLFGEAYDQMQLGDVSLEKAPPSKKGKAPERENSEETETPAKVQPEEELLNIEIIPGNPDKTTRIGSHLGEEAKKEATLCLQCNADIFAWTPQDLEGIDPQVITHHLNIDPSYRPVKQKKRYFGPEKDKIIHAEENKLMAAGHIEEIQFPKWLSNVVLVPKLGGKWRMCIDFQDLNKACPKDFYPLPRIDQLVDSTSGCELLSMMDA</sequence>
<organism evidence="2">
    <name type="scientific">Sesamum radiatum</name>
    <name type="common">Black benniseed</name>
    <dbReference type="NCBI Taxonomy" id="300843"/>
    <lineage>
        <taxon>Eukaryota</taxon>
        <taxon>Viridiplantae</taxon>
        <taxon>Streptophyta</taxon>
        <taxon>Embryophyta</taxon>
        <taxon>Tracheophyta</taxon>
        <taxon>Spermatophyta</taxon>
        <taxon>Magnoliopsida</taxon>
        <taxon>eudicotyledons</taxon>
        <taxon>Gunneridae</taxon>
        <taxon>Pentapetalae</taxon>
        <taxon>asterids</taxon>
        <taxon>lamiids</taxon>
        <taxon>Lamiales</taxon>
        <taxon>Pedaliaceae</taxon>
        <taxon>Sesamum</taxon>
    </lineage>
</organism>